<dbReference type="SUPFAM" id="SSF48173">
    <property type="entry name" value="Cryptochrome/photolyase FAD-binding domain"/>
    <property type="match status" value="1"/>
</dbReference>
<reference evidence="8 9" key="1">
    <citation type="journal article" date="2008" name="Genome Biol.">
        <title>Encapsulated in silica: genome, proteome and physiology of the thermophilic bacterium Anoxybacillus flavithermus WK1.</title>
        <authorList>
            <person name="Saw J.H."/>
            <person name="Mountain B.W."/>
            <person name="Feng L."/>
            <person name="Omelchenko M.V."/>
            <person name="Hou S."/>
            <person name="Saito J.A."/>
            <person name="Stott M.B."/>
            <person name="Li D."/>
            <person name="Zhao G."/>
            <person name="Wu J."/>
            <person name="Galperin M.Y."/>
            <person name="Koonin E.V."/>
            <person name="Makarova K.S."/>
            <person name="Wolf Y.I."/>
            <person name="Rigden D.J."/>
            <person name="Dunfield P.F."/>
            <person name="Wang L."/>
            <person name="Alam M."/>
        </authorList>
    </citation>
    <scope>NUCLEOTIDE SEQUENCE [LARGE SCALE GENOMIC DNA]</scope>
    <source>
        <strain evidence="9">DSM 21510 / WK1</strain>
    </source>
</reference>
<feature type="binding site" evidence="4">
    <location>
        <begin position="279"/>
        <end position="286"/>
    </location>
    <ligand>
        <name>FAD</name>
        <dbReference type="ChEBI" id="CHEBI:57692"/>
    </ligand>
</feature>
<evidence type="ECO:0000256" key="1">
    <source>
        <dbReference type="ARBA" id="ARBA00022630"/>
    </source>
</evidence>
<dbReference type="PRINTS" id="PR00147">
    <property type="entry name" value="DNAPHOTLYASE"/>
</dbReference>
<dbReference type="Gene3D" id="1.25.40.80">
    <property type="match status" value="1"/>
</dbReference>
<dbReference type="InterPro" id="IPR002081">
    <property type="entry name" value="Cryptochrome/DNA_photolyase_1"/>
</dbReference>
<feature type="binding site" evidence="4">
    <location>
        <begin position="376"/>
        <end position="378"/>
    </location>
    <ligand>
        <name>FAD</name>
        <dbReference type="ChEBI" id="CHEBI:57692"/>
    </ligand>
</feature>
<dbReference type="InterPro" id="IPR036155">
    <property type="entry name" value="Crypto/Photolyase_N_sf"/>
</dbReference>
<dbReference type="InterPro" id="IPR036134">
    <property type="entry name" value="Crypto/Photolyase_FAD-like_sf"/>
</dbReference>
<evidence type="ECO:0000313" key="9">
    <source>
        <dbReference type="Proteomes" id="UP000000742"/>
    </source>
</evidence>
<dbReference type="InterPro" id="IPR014729">
    <property type="entry name" value="Rossmann-like_a/b/a_fold"/>
</dbReference>
<dbReference type="STRING" id="491915.Aflv_1228"/>
<evidence type="ECO:0000259" key="7">
    <source>
        <dbReference type="PROSITE" id="PS51645"/>
    </source>
</evidence>
<dbReference type="InterPro" id="IPR005101">
    <property type="entry name" value="Cryptochr/Photolyase_FAD-bd"/>
</dbReference>
<dbReference type="SUPFAM" id="SSF52425">
    <property type="entry name" value="Cryptochrome/photolyase, N-terminal domain"/>
    <property type="match status" value="1"/>
</dbReference>
<sequence>MGYMHTAVVWFRRDFRLHDHTALVHALRWAKERQGKLLFFFHFDPYFAKERTYHHEYFFQTVEQFRQMLRHLYGIHVHILHGDIDDVFVRLISRTHMNAIFFNKDEVGRGKERDEYVRTLLQKYGIDVYTYDDAHLHGAFEVLKADGTPYKVYTPYYRAWRKRPKRFPLSIDIDLLRAHMLQITPLSEYDEHMLKMWLSQCTKRWERTSEQDALHVLQQFIDTSLPYYHRQRDIPAVSGTSRLSPHLKTGTLSIRTVFHAVAQQFGNGYDEAVETYIKELAWRDFYHMIYAHFPFTKTEAFIEKYRHLPWSRDDERFEAWKEGKTGFPLVDAGMRQLKEEGWMHNRLRMIAASFLTKDYLIDWRMGEQYFQHMLIDYDEASNIGGWQWAASVGTDAVPYFRVFNPIEQSKKFDPDGTYIRTYVQELASFPSLYIHEPWKSNIQTDYPAPTVDHQLQRQRAIALFRMNE</sequence>
<feature type="binding site" evidence="4">
    <location>
        <position position="228"/>
    </location>
    <ligand>
        <name>FAD</name>
        <dbReference type="ChEBI" id="CHEBI:57692"/>
    </ligand>
</feature>
<feature type="binding site" evidence="4">
    <location>
        <begin position="240"/>
        <end position="244"/>
    </location>
    <ligand>
        <name>FAD</name>
        <dbReference type="ChEBI" id="CHEBI:57692"/>
    </ligand>
</feature>
<dbReference type="PROSITE" id="PS00394">
    <property type="entry name" value="DNA_PHOTOLYASES_1_1"/>
    <property type="match status" value="1"/>
</dbReference>
<keyword evidence="3 6" id="KW-0157">Chromophore</keyword>
<dbReference type="Pfam" id="PF03441">
    <property type="entry name" value="FAD_binding_7"/>
    <property type="match status" value="1"/>
</dbReference>
<keyword evidence="8" id="KW-0456">Lyase</keyword>
<feature type="domain" description="Photolyase/cryptochrome alpha/beta" evidence="7">
    <location>
        <begin position="5"/>
        <end position="136"/>
    </location>
</feature>
<dbReference type="EMBL" id="CP000922">
    <property type="protein sequence ID" value="ACJ33598.1"/>
    <property type="molecule type" value="Genomic_DNA"/>
</dbReference>
<organism evidence="8 9">
    <name type="scientific">Anoxybacillus flavithermus (strain DSM 21510 / WK1)</name>
    <dbReference type="NCBI Taxonomy" id="491915"/>
    <lineage>
        <taxon>Bacteria</taxon>
        <taxon>Bacillati</taxon>
        <taxon>Bacillota</taxon>
        <taxon>Bacilli</taxon>
        <taxon>Bacillales</taxon>
        <taxon>Anoxybacillaceae</taxon>
        <taxon>Anoxybacillus</taxon>
    </lineage>
</organism>
<accession>B7GJF0</accession>
<dbReference type="eggNOG" id="COG0415">
    <property type="taxonomic scope" value="Bacteria"/>
</dbReference>
<dbReference type="GO" id="GO:0009416">
    <property type="term" value="P:response to light stimulus"/>
    <property type="evidence" value="ECO:0007669"/>
    <property type="project" value="TreeGrafter"/>
</dbReference>
<dbReference type="PROSITE" id="PS51645">
    <property type="entry name" value="PHR_CRY_ALPHA_BETA"/>
    <property type="match status" value="1"/>
</dbReference>
<dbReference type="GO" id="GO:0003677">
    <property type="term" value="F:DNA binding"/>
    <property type="evidence" value="ECO:0007669"/>
    <property type="project" value="TreeGrafter"/>
</dbReference>
<protein>
    <submittedName>
        <fullName evidence="8">Deoxyribodipyrimidine photolyase</fullName>
    </submittedName>
</protein>
<dbReference type="InterPro" id="IPR018394">
    <property type="entry name" value="DNA_photolyase_1_CS_C"/>
</dbReference>
<keyword evidence="1 4" id="KW-0285">Flavoprotein</keyword>
<evidence type="ECO:0000256" key="2">
    <source>
        <dbReference type="ARBA" id="ARBA00022827"/>
    </source>
</evidence>
<proteinExistence type="inferred from homology"/>
<evidence type="ECO:0000256" key="4">
    <source>
        <dbReference type="PIRSR" id="PIRSR602081-1"/>
    </source>
</evidence>
<dbReference type="HOGENOM" id="CLU_010348_2_2_9"/>
<evidence type="ECO:0000256" key="6">
    <source>
        <dbReference type="RuleBase" id="RU004182"/>
    </source>
</evidence>
<dbReference type="GO" id="GO:0006139">
    <property type="term" value="P:nucleobase-containing compound metabolic process"/>
    <property type="evidence" value="ECO:0007669"/>
    <property type="project" value="UniProtKB-ARBA"/>
</dbReference>
<evidence type="ECO:0000256" key="3">
    <source>
        <dbReference type="ARBA" id="ARBA00022991"/>
    </source>
</evidence>
<name>B7GJF0_ANOFW</name>
<dbReference type="Pfam" id="PF00875">
    <property type="entry name" value="DNA_photolyase"/>
    <property type="match status" value="1"/>
</dbReference>
<dbReference type="GeneID" id="7037482"/>
<dbReference type="Gene3D" id="3.40.50.620">
    <property type="entry name" value="HUPs"/>
    <property type="match status" value="1"/>
</dbReference>
<dbReference type="PANTHER" id="PTHR11455">
    <property type="entry name" value="CRYPTOCHROME"/>
    <property type="match status" value="1"/>
</dbReference>
<dbReference type="InterPro" id="IPR006050">
    <property type="entry name" value="DNA_photolyase_N"/>
</dbReference>
<dbReference type="Gene3D" id="1.10.579.10">
    <property type="entry name" value="DNA Cyclobutane Dipyrimidine Photolyase, subunit A, domain 3"/>
    <property type="match status" value="1"/>
</dbReference>
<feature type="site" description="Electron transfer via tryptophanyl radical" evidence="5">
    <location>
        <position position="310"/>
    </location>
</feature>
<dbReference type="GO" id="GO:0003904">
    <property type="term" value="F:deoxyribodipyrimidine photo-lyase activity"/>
    <property type="evidence" value="ECO:0007669"/>
    <property type="project" value="TreeGrafter"/>
</dbReference>
<feature type="site" description="Electron transfer via tryptophanyl radical" evidence="5">
    <location>
        <position position="386"/>
    </location>
</feature>
<dbReference type="AlphaFoldDB" id="B7GJF0"/>
<comment type="similarity">
    <text evidence="6">Belongs to the DNA photolyase family.</text>
</comment>
<dbReference type="GO" id="GO:0071949">
    <property type="term" value="F:FAD binding"/>
    <property type="evidence" value="ECO:0007669"/>
    <property type="project" value="TreeGrafter"/>
</dbReference>
<dbReference type="KEGG" id="afl:Aflv_1228"/>
<dbReference type="RefSeq" id="WP_012574849.1">
    <property type="nucleotide sequence ID" value="NC_011567.1"/>
</dbReference>
<evidence type="ECO:0000313" key="8">
    <source>
        <dbReference type="EMBL" id="ACJ33598.1"/>
    </source>
</evidence>
<gene>
    <name evidence="8" type="ordered locus">Aflv_1228</name>
</gene>
<keyword evidence="2 4" id="KW-0274">FAD</keyword>
<feature type="site" description="Electron transfer via tryptophanyl radical" evidence="5">
    <location>
        <position position="363"/>
    </location>
</feature>
<dbReference type="PANTHER" id="PTHR11455:SF9">
    <property type="entry name" value="CRYPTOCHROME CIRCADIAN CLOCK 5 ISOFORM X1"/>
    <property type="match status" value="1"/>
</dbReference>
<dbReference type="Proteomes" id="UP000000742">
    <property type="component" value="Chromosome"/>
</dbReference>
<comment type="cofactor">
    <cofactor evidence="4">
        <name>FAD</name>
        <dbReference type="ChEBI" id="CHEBI:57692"/>
    </cofactor>
    <text evidence="4">Binds 1 FAD per subunit.</text>
</comment>
<evidence type="ECO:0000256" key="5">
    <source>
        <dbReference type="PIRSR" id="PIRSR602081-2"/>
    </source>
</evidence>
<dbReference type="GO" id="GO:0006950">
    <property type="term" value="P:response to stress"/>
    <property type="evidence" value="ECO:0007669"/>
    <property type="project" value="UniProtKB-ARBA"/>
</dbReference>
<feature type="binding site" evidence="4">
    <location>
        <position position="276"/>
    </location>
    <ligand>
        <name>FAD</name>
        <dbReference type="ChEBI" id="CHEBI:57692"/>
    </ligand>
</feature>